<keyword evidence="2" id="KW-1185">Reference proteome</keyword>
<name>A0ACC1WV34_MELAZ</name>
<comment type="caution">
    <text evidence="1">The sequence shown here is derived from an EMBL/GenBank/DDBJ whole genome shotgun (WGS) entry which is preliminary data.</text>
</comment>
<protein>
    <submittedName>
        <fullName evidence="1">Uncharacterized protein</fullName>
    </submittedName>
</protein>
<accession>A0ACC1WV34</accession>
<evidence type="ECO:0000313" key="2">
    <source>
        <dbReference type="Proteomes" id="UP001164539"/>
    </source>
</evidence>
<dbReference type="Proteomes" id="UP001164539">
    <property type="component" value="Chromosome 13"/>
</dbReference>
<reference evidence="1 2" key="1">
    <citation type="journal article" date="2023" name="Science">
        <title>Complex scaffold remodeling in plant triterpene biosynthesis.</title>
        <authorList>
            <person name="De La Pena R."/>
            <person name="Hodgson H."/>
            <person name="Liu J.C."/>
            <person name="Stephenson M.J."/>
            <person name="Martin A.C."/>
            <person name="Owen C."/>
            <person name="Harkess A."/>
            <person name="Leebens-Mack J."/>
            <person name="Jimenez L.E."/>
            <person name="Osbourn A."/>
            <person name="Sattely E.S."/>
        </authorList>
    </citation>
    <scope>NUCLEOTIDE SEQUENCE [LARGE SCALE GENOMIC DNA]</scope>
    <source>
        <strain evidence="2">cv. JPN11</strain>
        <tissue evidence="1">Leaf</tissue>
    </source>
</reference>
<sequence length="155" mass="16625">MVLRLQGLVVQGKVETSYRDCRNDFREGVKLITPANQRLTAQHQQHSASVASQKIQCADFVPVHAGSSRAQRTELKSSTRSLTRASSILVGEGVTGRLGASGEAVTQRRISAQAPTLGHGCHAFRRSSAQAVWLAGEQYPVSKKACKGELDVLGA</sequence>
<evidence type="ECO:0000313" key="1">
    <source>
        <dbReference type="EMBL" id="KAJ4702903.1"/>
    </source>
</evidence>
<organism evidence="1 2">
    <name type="scientific">Melia azedarach</name>
    <name type="common">Chinaberry tree</name>
    <dbReference type="NCBI Taxonomy" id="155640"/>
    <lineage>
        <taxon>Eukaryota</taxon>
        <taxon>Viridiplantae</taxon>
        <taxon>Streptophyta</taxon>
        <taxon>Embryophyta</taxon>
        <taxon>Tracheophyta</taxon>
        <taxon>Spermatophyta</taxon>
        <taxon>Magnoliopsida</taxon>
        <taxon>eudicotyledons</taxon>
        <taxon>Gunneridae</taxon>
        <taxon>Pentapetalae</taxon>
        <taxon>rosids</taxon>
        <taxon>malvids</taxon>
        <taxon>Sapindales</taxon>
        <taxon>Meliaceae</taxon>
        <taxon>Melia</taxon>
    </lineage>
</organism>
<proteinExistence type="predicted"/>
<gene>
    <name evidence="1" type="ORF">OWV82_022886</name>
</gene>
<dbReference type="EMBL" id="CM051406">
    <property type="protein sequence ID" value="KAJ4702903.1"/>
    <property type="molecule type" value="Genomic_DNA"/>
</dbReference>